<evidence type="ECO:0000313" key="3">
    <source>
        <dbReference type="EMBL" id="MFC4245560.1"/>
    </source>
</evidence>
<name>A0ABD5NUC3_9EURY</name>
<dbReference type="AlphaFoldDB" id="A0ABD5NUC3"/>
<evidence type="ECO:0000256" key="2">
    <source>
        <dbReference type="SAM" id="Phobius"/>
    </source>
</evidence>
<protein>
    <recommendedName>
        <fullName evidence="5">PGF-CTERM sorting domain-containing protein</fullName>
    </recommendedName>
</protein>
<keyword evidence="2" id="KW-0472">Membrane</keyword>
<dbReference type="GeneID" id="71852373"/>
<dbReference type="RefSeq" id="WP_246971411.1">
    <property type="nucleotide sequence ID" value="NZ_CP095397.1"/>
</dbReference>
<feature type="compositionally biased region" description="Acidic residues" evidence="1">
    <location>
        <begin position="29"/>
        <end position="43"/>
    </location>
</feature>
<keyword evidence="2" id="KW-0812">Transmembrane</keyword>
<dbReference type="Proteomes" id="UP001595821">
    <property type="component" value="Unassembled WGS sequence"/>
</dbReference>
<sequence>MSDKKFTFIELHLDGDTQFGPTSIPGLETVDESEEAERDESEEASAAAEEDSGRGGAIGALVGLVALVAVAVALKKFRGDDDEEVERREEPDVIVN</sequence>
<evidence type="ECO:0008006" key="5">
    <source>
        <dbReference type="Google" id="ProtNLM"/>
    </source>
</evidence>
<evidence type="ECO:0000256" key="1">
    <source>
        <dbReference type="SAM" id="MobiDB-lite"/>
    </source>
</evidence>
<dbReference type="EMBL" id="JBHSDJ010000002">
    <property type="protein sequence ID" value="MFC4245560.1"/>
    <property type="molecule type" value="Genomic_DNA"/>
</dbReference>
<accession>A0ABD5NUC3</accession>
<keyword evidence="2" id="KW-1133">Transmembrane helix</keyword>
<organism evidence="3 4">
    <name type="scientific">Natribaculum luteum</name>
    <dbReference type="NCBI Taxonomy" id="1586232"/>
    <lineage>
        <taxon>Archaea</taxon>
        <taxon>Methanobacteriati</taxon>
        <taxon>Methanobacteriota</taxon>
        <taxon>Stenosarchaea group</taxon>
        <taxon>Halobacteria</taxon>
        <taxon>Halobacteriales</taxon>
        <taxon>Natrialbaceae</taxon>
        <taxon>Natribaculum</taxon>
    </lineage>
</organism>
<evidence type="ECO:0000313" key="4">
    <source>
        <dbReference type="Proteomes" id="UP001595821"/>
    </source>
</evidence>
<proteinExistence type="predicted"/>
<feature type="region of interest" description="Disordered" evidence="1">
    <location>
        <begin position="15"/>
        <end position="54"/>
    </location>
</feature>
<feature type="transmembrane region" description="Helical" evidence="2">
    <location>
        <begin position="55"/>
        <end position="74"/>
    </location>
</feature>
<comment type="caution">
    <text evidence="3">The sequence shown here is derived from an EMBL/GenBank/DDBJ whole genome shotgun (WGS) entry which is preliminary data.</text>
</comment>
<reference evidence="3 4" key="1">
    <citation type="journal article" date="2014" name="Int. J. Syst. Evol. Microbiol.">
        <title>Complete genome sequence of Corynebacterium casei LMG S-19264T (=DSM 44701T), isolated from a smear-ripened cheese.</title>
        <authorList>
            <consortium name="US DOE Joint Genome Institute (JGI-PGF)"/>
            <person name="Walter F."/>
            <person name="Albersmeier A."/>
            <person name="Kalinowski J."/>
            <person name="Ruckert C."/>
        </authorList>
    </citation>
    <scope>NUCLEOTIDE SEQUENCE [LARGE SCALE GENOMIC DNA]</scope>
    <source>
        <strain evidence="3 4">IBRC-M 10912</strain>
    </source>
</reference>
<gene>
    <name evidence="3" type="ORF">ACFOZ7_00835</name>
</gene>